<evidence type="ECO:0000313" key="2">
    <source>
        <dbReference type="Proteomes" id="UP000031327"/>
    </source>
</evidence>
<dbReference type="OrthoDB" id="6388009at2"/>
<gene>
    <name evidence="1" type="ORF">JF50_11390</name>
</gene>
<proteinExistence type="predicted"/>
<dbReference type="EMBL" id="JWIC01000006">
    <property type="protein sequence ID" value="KID56541.1"/>
    <property type="molecule type" value="Genomic_DNA"/>
</dbReference>
<dbReference type="AlphaFoldDB" id="A0A0C1Q766"/>
<comment type="caution">
    <text evidence="1">The sequence shown here is derived from an EMBL/GenBank/DDBJ whole genome shotgun (WGS) entry which is preliminary data.</text>
</comment>
<protein>
    <submittedName>
        <fullName evidence="1">Uncharacterized protein</fullName>
    </submittedName>
</protein>
<dbReference type="Proteomes" id="UP000031327">
    <property type="component" value="Unassembled WGS sequence"/>
</dbReference>
<name>A0A0C1Q766_9GAMM</name>
<dbReference type="RefSeq" id="WP_039609609.1">
    <property type="nucleotide sequence ID" value="NZ_JWIC01000006.1"/>
</dbReference>
<sequence>MKLTFKIVIVLVCSLFAAYHTYFFVLPSVTVINNSKSAVESARVNLPSSGLDFGPITAGSKSTIYYALEQSEGVYQYQFKIESGLVLSGKCGYVKNNEVHKRVVLLVKENQVTCKSST</sequence>
<organism evidence="1 2">
    <name type="scientific">Pseudoalteromonas luteoviolacea</name>
    <dbReference type="NCBI Taxonomy" id="43657"/>
    <lineage>
        <taxon>Bacteria</taxon>
        <taxon>Pseudomonadati</taxon>
        <taxon>Pseudomonadota</taxon>
        <taxon>Gammaproteobacteria</taxon>
        <taxon>Alteromonadales</taxon>
        <taxon>Pseudoalteromonadaceae</taxon>
        <taxon>Pseudoalteromonas</taxon>
    </lineage>
</organism>
<evidence type="ECO:0000313" key="1">
    <source>
        <dbReference type="EMBL" id="KID56541.1"/>
    </source>
</evidence>
<reference evidence="1 2" key="1">
    <citation type="submission" date="2014-12" db="EMBL/GenBank/DDBJ databases">
        <title>Draft Genome Sequence of Pseudoalteromonas luteoviolacea HI1.</title>
        <authorList>
            <person name="Asahina A.Y."/>
            <person name="Hadfield M.G."/>
        </authorList>
    </citation>
    <scope>NUCLEOTIDE SEQUENCE [LARGE SCALE GENOMIC DNA]</scope>
    <source>
        <strain evidence="1 2">HI1</strain>
    </source>
</reference>
<accession>A0A0C1Q766</accession>